<evidence type="ECO:0000313" key="3">
    <source>
        <dbReference type="Proteomes" id="UP000323105"/>
    </source>
</evidence>
<sequence>MPAATALQCTACQNNAAQNESILDGLFIRGKFTGLNEHDGVASAQAGKGTTPLERIEANEA</sequence>
<dbReference type="EMBL" id="BKBW01000011">
    <property type="protein sequence ID" value="GEQ77270.1"/>
    <property type="molecule type" value="Genomic_DNA"/>
</dbReference>
<organism evidence="2 3">
    <name type="scientific">Comamonas testosteroni</name>
    <name type="common">Pseudomonas testosteroni</name>
    <dbReference type="NCBI Taxonomy" id="285"/>
    <lineage>
        <taxon>Bacteria</taxon>
        <taxon>Pseudomonadati</taxon>
        <taxon>Pseudomonadota</taxon>
        <taxon>Betaproteobacteria</taxon>
        <taxon>Burkholderiales</taxon>
        <taxon>Comamonadaceae</taxon>
        <taxon>Comamonas</taxon>
    </lineage>
</organism>
<accession>A0A5A7MIH5</accession>
<proteinExistence type="predicted"/>
<feature type="region of interest" description="Disordered" evidence="1">
    <location>
        <begin position="42"/>
        <end position="61"/>
    </location>
</feature>
<dbReference type="AlphaFoldDB" id="A0A5A7MIH5"/>
<dbReference type="Proteomes" id="UP000323105">
    <property type="component" value="Unassembled WGS sequence"/>
</dbReference>
<evidence type="ECO:0000313" key="2">
    <source>
        <dbReference type="EMBL" id="GEQ77270.1"/>
    </source>
</evidence>
<protein>
    <submittedName>
        <fullName evidence="2">Uncharacterized protein</fullName>
    </submittedName>
</protein>
<reference evidence="2 3" key="1">
    <citation type="journal article" date="2019" name="Microbiol. Resour. Announc.">
        <title>Draft Genome Sequence of Comamonas testosteroni TA441, a Bacterium That Has a Cryptic Phenol Degradation Gene Cluster.</title>
        <authorList>
            <person name="Arai H."/>
            <person name="Ishii M."/>
        </authorList>
    </citation>
    <scope>NUCLEOTIDE SEQUENCE [LARGE SCALE GENOMIC DNA]</scope>
    <source>
        <strain evidence="2 3">TA441</strain>
    </source>
</reference>
<comment type="caution">
    <text evidence="2">The sequence shown here is derived from an EMBL/GenBank/DDBJ whole genome shotgun (WGS) entry which is preliminary data.</text>
</comment>
<evidence type="ECO:0000256" key="1">
    <source>
        <dbReference type="SAM" id="MobiDB-lite"/>
    </source>
</evidence>
<gene>
    <name evidence="2" type="ORF">CTTA_4275</name>
</gene>
<name>A0A5A7MIH5_COMTE</name>